<reference evidence="2 3" key="3">
    <citation type="journal article" date="2011" name="J. Bacteriol.">
        <title>Genome sequences of Mycoplasma alligatoris A21JP2T and Mycoplasma crocodyli MP145T.</title>
        <authorList>
            <person name="Brown D.R."/>
            <person name="Farmerie W.G."/>
            <person name="May M."/>
            <person name="Benders G.A."/>
            <person name="Durkin A.S."/>
            <person name="Hlavinka K."/>
            <person name="Hostetler J."/>
            <person name="Jackson J."/>
            <person name="Johnson J."/>
            <person name="Miller R.H."/>
            <person name="Paralanov V."/>
            <person name="Radune D."/>
            <person name="Szczypinski B."/>
            <person name="Glass J.I."/>
        </authorList>
    </citation>
    <scope>NUCLEOTIDE SEQUENCE [LARGE SCALE GENOMIC DNA]</scope>
    <source>
        <strain evidence="3">ATCC 51981 / MP145</strain>
    </source>
</reference>
<sequence length="188" mass="21006">MIRKIVFASIYVAMILTFSLIPFLGYITIGVVAISIIPFFVVVATVHLGFLGASTSSITFGLGSLFAALVQGDPYFIFPDLSVLPRILVGLVVYLVYKLLRDPNWWKVLILGIIAPISNTIFVTIALYIHHSFAPISWLGNINVWLVAIWLNVVVEIIACAVISTALWPAVYHLRKKEEDEKKAQIYW</sequence>
<evidence type="ECO:0000256" key="1">
    <source>
        <dbReference type="SAM" id="Phobius"/>
    </source>
</evidence>
<reference evidence="3" key="1">
    <citation type="submission" date="2010-03" db="EMBL/GenBank/DDBJ databases">
        <title>The complete genome of Mycoplasma crocodyli MP145.</title>
        <authorList>
            <person name="Glass J.I."/>
            <person name="Durkin A.S."/>
            <person name="Hostetler J."/>
            <person name="Jackson J."/>
            <person name="Johnson J."/>
            <person name="May M.A."/>
            <person name="Paralanov V."/>
            <person name="Radune D."/>
            <person name="Szczypinski B."/>
            <person name="Brown D.R."/>
        </authorList>
    </citation>
    <scope>NUCLEOTIDE SEQUENCE [LARGE SCALE GENOMIC DNA]</scope>
    <source>
        <strain evidence="3">ATCC 51981 / MP145</strain>
    </source>
</reference>
<keyword evidence="1" id="KW-0812">Transmembrane</keyword>
<proteinExistence type="predicted"/>
<gene>
    <name evidence="2" type="ordered locus">MCRO_0027</name>
</gene>
<dbReference type="RefSeq" id="WP_013054403.1">
    <property type="nucleotide sequence ID" value="NC_014014.1"/>
</dbReference>
<evidence type="ECO:0000313" key="3">
    <source>
        <dbReference type="Proteomes" id="UP000001845"/>
    </source>
</evidence>
<dbReference type="AlphaFoldDB" id="D5E4L8"/>
<organism evidence="2 3">
    <name type="scientific">Mycoplasma crocodyli (strain ATCC 51981 / MP145)</name>
    <dbReference type="NCBI Taxonomy" id="512564"/>
    <lineage>
        <taxon>Bacteria</taxon>
        <taxon>Bacillati</taxon>
        <taxon>Mycoplasmatota</taxon>
        <taxon>Mollicutes</taxon>
        <taxon>Mycoplasmataceae</taxon>
        <taxon>Mycoplasma</taxon>
    </lineage>
</organism>
<evidence type="ECO:0000313" key="2">
    <source>
        <dbReference type="EMBL" id="ADE19626.1"/>
    </source>
</evidence>
<dbReference type="EMBL" id="CP001991">
    <property type="protein sequence ID" value="ADE19626.1"/>
    <property type="molecule type" value="Genomic_DNA"/>
</dbReference>
<dbReference type="eggNOG" id="COG4684">
    <property type="taxonomic scope" value="Bacteria"/>
</dbReference>
<name>D5E4L8_MYCCM</name>
<feature type="transmembrane region" description="Helical" evidence="1">
    <location>
        <begin position="39"/>
        <end position="69"/>
    </location>
</feature>
<dbReference type="KEGG" id="mcd:MCRO_0027"/>
<dbReference type="Proteomes" id="UP000001845">
    <property type="component" value="Chromosome"/>
</dbReference>
<feature type="transmembrane region" description="Helical" evidence="1">
    <location>
        <begin position="75"/>
        <end position="97"/>
    </location>
</feature>
<reference key="2">
    <citation type="submission" date="2010-03" db="EMBL/GenBank/DDBJ databases">
        <authorList>
            <person name="Ma Z."/>
            <person name="Wang X."/>
            <person name="Liu H."/>
        </authorList>
    </citation>
    <scope>NUCLEOTIDE SEQUENCE</scope>
    <source>
        <strain>MP145</strain>
    </source>
</reference>
<dbReference type="HOGENOM" id="CLU_123841_0_0_14"/>
<keyword evidence="3" id="KW-1185">Reference proteome</keyword>
<dbReference type="Gene3D" id="1.10.1760.20">
    <property type="match status" value="1"/>
</dbReference>
<dbReference type="OrthoDB" id="398992at2"/>
<keyword evidence="1" id="KW-1133">Transmembrane helix</keyword>
<feature type="transmembrane region" description="Helical" evidence="1">
    <location>
        <begin position="109"/>
        <end position="130"/>
    </location>
</feature>
<dbReference type="STRING" id="512564.MCRO_0027"/>
<feature type="transmembrane region" description="Helical" evidence="1">
    <location>
        <begin position="6"/>
        <end position="27"/>
    </location>
</feature>
<accession>D5E4L8</accession>
<keyword evidence="1" id="KW-0472">Membrane</keyword>
<protein>
    <submittedName>
        <fullName evidence="2">Putative membrane protein</fullName>
    </submittedName>
</protein>
<feature type="transmembrane region" description="Helical" evidence="1">
    <location>
        <begin position="142"/>
        <end position="168"/>
    </location>
</feature>